<dbReference type="GO" id="GO:0009253">
    <property type="term" value="P:peptidoglycan catabolic process"/>
    <property type="evidence" value="ECO:0007669"/>
    <property type="project" value="InterPro"/>
</dbReference>
<evidence type="ECO:0000259" key="2">
    <source>
        <dbReference type="SMART" id="SM00644"/>
    </source>
</evidence>
<protein>
    <submittedName>
        <fullName evidence="4">N-acetylmuramoyl-L-alanine amidase</fullName>
        <ecNumber evidence="4">3.5.1.28</ecNumber>
    </submittedName>
</protein>
<dbReference type="PANTHER" id="PTHR11022:SF41">
    <property type="entry name" value="PEPTIDOGLYCAN-RECOGNITION PROTEIN LC-RELATED"/>
    <property type="match status" value="1"/>
</dbReference>
<evidence type="ECO:0000259" key="3">
    <source>
        <dbReference type="SMART" id="SM00701"/>
    </source>
</evidence>
<dbReference type="SUPFAM" id="SSF55846">
    <property type="entry name" value="N-acetylmuramoyl-L-alanine amidase-like"/>
    <property type="match status" value="1"/>
</dbReference>
<dbReference type="InterPro" id="IPR015510">
    <property type="entry name" value="PGRP"/>
</dbReference>
<proteinExistence type="inferred from homology"/>
<feature type="domain" description="Peptidoglycan recognition protein family" evidence="3">
    <location>
        <begin position="1"/>
        <end position="119"/>
    </location>
</feature>
<accession>A0A9E2NNV2</accession>
<dbReference type="Proteomes" id="UP000824236">
    <property type="component" value="Unassembled WGS sequence"/>
</dbReference>
<organism evidence="4 5">
    <name type="scientific">Candidatus Bacteroides intestinipullorum</name>
    <dbReference type="NCBI Taxonomy" id="2838471"/>
    <lineage>
        <taxon>Bacteria</taxon>
        <taxon>Pseudomonadati</taxon>
        <taxon>Bacteroidota</taxon>
        <taxon>Bacteroidia</taxon>
        <taxon>Bacteroidales</taxon>
        <taxon>Bacteroidaceae</taxon>
        <taxon>Bacteroides</taxon>
    </lineage>
</organism>
<feature type="domain" description="N-acetylmuramoyl-L-alanine amidase" evidence="2">
    <location>
        <begin position="1"/>
        <end position="126"/>
    </location>
</feature>
<dbReference type="PANTHER" id="PTHR11022">
    <property type="entry name" value="PEPTIDOGLYCAN RECOGNITION PROTEIN"/>
    <property type="match status" value="1"/>
</dbReference>
<dbReference type="Gene3D" id="3.40.80.10">
    <property type="entry name" value="Peptidoglycan recognition protein-like"/>
    <property type="match status" value="1"/>
</dbReference>
<dbReference type="CDD" id="cd06583">
    <property type="entry name" value="PGRP"/>
    <property type="match status" value="1"/>
</dbReference>
<comment type="caution">
    <text evidence="4">The sequence shown here is derived from an EMBL/GenBank/DDBJ whole genome shotgun (WGS) entry which is preliminary data.</text>
</comment>
<dbReference type="Pfam" id="PF01510">
    <property type="entry name" value="Amidase_2"/>
    <property type="match status" value="1"/>
</dbReference>
<keyword evidence="4" id="KW-0378">Hydrolase</keyword>
<evidence type="ECO:0000313" key="4">
    <source>
        <dbReference type="EMBL" id="MBU3814127.1"/>
    </source>
</evidence>
<evidence type="ECO:0000313" key="5">
    <source>
        <dbReference type="Proteomes" id="UP000824236"/>
    </source>
</evidence>
<dbReference type="GO" id="GO:0008270">
    <property type="term" value="F:zinc ion binding"/>
    <property type="evidence" value="ECO:0007669"/>
    <property type="project" value="InterPro"/>
</dbReference>
<evidence type="ECO:0000256" key="1">
    <source>
        <dbReference type="ARBA" id="ARBA00007553"/>
    </source>
</evidence>
<sequence length="139" mass="15368">MRTITLIVVHCSANRAGSALRMADIDCCHRSRGWLGCGYHYVIPTDGTIEPGRPDEMTGAHCKRHNRHSIGVCYIGGLSADGVPSDTRTEAQRAALRSLLEDLHRRYPKALIVGHRELDPGKACPCFDAVSEYRDLQPQ</sequence>
<dbReference type="SMART" id="SM00644">
    <property type="entry name" value="Ami_2"/>
    <property type="match status" value="1"/>
</dbReference>
<dbReference type="EMBL" id="JAHLFO010000088">
    <property type="protein sequence ID" value="MBU3814127.1"/>
    <property type="molecule type" value="Genomic_DNA"/>
</dbReference>
<name>A0A9E2NNV2_9BACE</name>
<reference evidence="4" key="1">
    <citation type="journal article" date="2021" name="PeerJ">
        <title>Extensive microbial diversity within the chicken gut microbiome revealed by metagenomics and culture.</title>
        <authorList>
            <person name="Gilroy R."/>
            <person name="Ravi A."/>
            <person name="Getino M."/>
            <person name="Pursley I."/>
            <person name="Horton D.L."/>
            <person name="Alikhan N.F."/>
            <person name="Baker D."/>
            <person name="Gharbi K."/>
            <person name="Hall N."/>
            <person name="Watson M."/>
            <person name="Adriaenssens E.M."/>
            <person name="Foster-Nyarko E."/>
            <person name="Jarju S."/>
            <person name="Secka A."/>
            <person name="Antonio M."/>
            <person name="Oren A."/>
            <person name="Chaudhuri R.R."/>
            <person name="La Ragione R."/>
            <person name="Hildebrand F."/>
            <person name="Pallen M.J."/>
        </authorList>
    </citation>
    <scope>NUCLEOTIDE SEQUENCE</scope>
    <source>
        <strain evidence="4">B3-3758</strain>
    </source>
</reference>
<comment type="similarity">
    <text evidence="1">Belongs to the N-acetylmuramoyl-L-alanine amidase 2 family.</text>
</comment>
<dbReference type="InterPro" id="IPR036505">
    <property type="entry name" value="Amidase/PGRP_sf"/>
</dbReference>
<dbReference type="GO" id="GO:0008745">
    <property type="term" value="F:N-acetylmuramoyl-L-alanine amidase activity"/>
    <property type="evidence" value="ECO:0007669"/>
    <property type="project" value="UniProtKB-EC"/>
</dbReference>
<dbReference type="EC" id="3.5.1.28" evidence="4"/>
<dbReference type="SMART" id="SM00701">
    <property type="entry name" value="PGRP"/>
    <property type="match status" value="1"/>
</dbReference>
<gene>
    <name evidence="4" type="ORF">H9791_06395</name>
</gene>
<dbReference type="InterPro" id="IPR002502">
    <property type="entry name" value="Amidase_domain"/>
</dbReference>
<dbReference type="AlphaFoldDB" id="A0A9E2NNV2"/>
<reference evidence="4" key="2">
    <citation type="submission" date="2021-04" db="EMBL/GenBank/DDBJ databases">
        <authorList>
            <person name="Gilroy R."/>
        </authorList>
    </citation>
    <scope>NUCLEOTIDE SEQUENCE</scope>
    <source>
        <strain evidence="4">B3-3758</strain>
    </source>
</reference>
<dbReference type="InterPro" id="IPR006619">
    <property type="entry name" value="PGRP_domain_met/bac"/>
</dbReference>